<evidence type="ECO:0000256" key="4">
    <source>
        <dbReference type="ARBA" id="ARBA00022475"/>
    </source>
</evidence>
<gene>
    <name evidence="10" type="ORF">G0Q07_02540</name>
</gene>
<evidence type="ECO:0000313" key="10">
    <source>
        <dbReference type="EMBL" id="QIA06677.1"/>
    </source>
</evidence>
<evidence type="ECO:0000256" key="6">
    <source>
        <dbReference type="ARBA" id="ARBA00022989"/>
    </source>
</evidence>
<accession>A0A6C0R985</accession>
<evidence type="ECO:0000256" key="7">
    <source>
        <dbReference type="ARBA" id="ARBA00023136"/>
    </source>
</evidence>
<keyword evidence="6 9" id="KW-1133">Transmembrane helix</keyword>
<evidence type="ECO:0000256" key="9">
    <source>
        <dbReference type="SAM" id="Phobius"/>
    </source>
</evidence>
<dbReference type="PANTHER" id="PTHR34702">
    <property type="entry name" value="NA(+)/H(+) ANTIPORTER SUBUNIT F1"/>
    <property type="match status" value="1"/>
</dbReference>
<dbReference type="KEGG" id="drc:G0Q07_02540"/>
<comment type="similarity">
    <text evidence="2 8">Belongs to the CPA3 antiporters (TC 2.A.63) subunit F family.</text>
</comment>
<protein>
    <recommendedName>
        <fullName evidence="12">Cation:proton antiporter</fullName>
    </recommendedName>
</protein>
<evidence type="ECO:0000256" key="1">
    <source>
        <dbReference type="ARBA" id="ARBA00004651"/>
    </source>
</evidence>
<dbReference type="EMBL" id="CP048409">
    <property type="protein sequence ID" value="QIA06677.1"/>
    <property type="molecule type" value="Genomic_DNA"/>
</dbReference>
<dbReference type="AlphaFoldDB" id="A0A6C0R985"/>
<evidence type="ECO:0000256" key="8">
    <source>
        <dbReference type="PIRNR" id="PIRNR028784"/>
    </source>
</evidence>
<keyword evidence="3 8" id="KW-0813">Transport</keyword>
<evidence type="ECO:0000313" key="11">
    <source>
        <dbReference type="Proteomes" id="UP000474630"/>
    </source>
</evidence>
<evidence type="ECO:0000256" key="5">
    <source>
        <dbReference type="ARBA" id="ARBA00022692"/>
    </source>
</evidence>
<sequence length="90" mass="9986">MESTISTIALYLIFAMLLLAFVLAFIRMLKGPDISDRIAAMDLIASVTMAFILSYSVLVEKAIYFDIVIVISLISFISTVAVSTYLKQKK</sequence>
<proteinExistence type="inferred from homology"/>
<dbReference type="GO" id="GO:0005886">
    <property type="term" value="C:plasma membrane"/>
    <property type="evidence" value="ECO:0007669"/>
    <property type="project" value="UniProtKB-SubCell"/>
</dbReference>
<evidence type="ECO:0008006" key="12">
    <source>
        <dbReference type="Google" id="ProtNLM"/>
    </source>
</evidence>
<evidence type="ECO:0000256" key="3">
    <source>
        <dbReference type="ARBA" id="ARBA00022448"/>
    </source>
</evidence>
<dbReference type="InterPro" id="IPR007208">
    <property type="entry name" value="MrpF/PhaF-like"/>
</dbReference>
<comment type="subcellular location">
    <subcellularLocation>
        <location evidence="1 8">Cell membrane</location>
        <topology evidence="1 8">Multi-pass membrane protein</topology>
    </subcellularLocation>
</comment>
<keyword evidence="8" id="KW-0406">Ion transport</keyword>
<dbReference type="Proteomes" id="UP000474630">
    <property type="component" value="Chromosome"/>
</dbReference>
<reference evidence="10 11" key="1">
    <citation type="submission" date="2020-02" db="EMBL/GenBank/DDBJ databases">
        <title>Genome sequencing for Draconibacterium sp. strain M1.</title>
        <authorList>
            <person name="Park S.-J."/>
        </authorList>
    </citation>
    <scope>NUCLEOTIDE SEQUENCE [LARGE SCALE GENOMIC DNA]</scope>
    <source>
        <strain evidence="10 11">M1</strain>
    </source>
</reference>
<dbReference type="Pfam" id="PF04066">
    <property type="entry name" value="MrpF_PhaF"/>
    <property type="match status" value="1"/>
</dbReference>
<name>A0A6C0R985_9BACT</name>
<evidence type="ECO:0000256" key="2">
    <source>
        <dbReference type="ARBA" id="ARBA00009212"/>
    </source>
</evidence>
<feature type="transmembrane region" description="Helical" evidence="9">
    <location>
        <begin position="6"/>
        <end position="26"/>
    </location>
</feature>
<feature type="transmembrane region" description="Helical" evidence="9">
    <location>
        <begin position="63"/>
        <end position="86"/>
    </location>
</feature>
<keyword evidence="7 8" id="KW-0472">Membrane</keyword>
<dbReference type="RefSeq" id="WP_163344607.1">
    <property type="nucleotide sequence ID" value="NZ_CP048409.1"/>
</dbReference>
<feature type="transmembrane region" description="Helical" evidence="9">
    <location>
        <begin position="38"/>
        <end position="57"/>
    </location>
</feature>
<organism evidence="10 11">
    <name type="scientific">Draconibacterium halophilum</name>
    <dbReference type="NCBI Taxonomy" id="2706887"/>
    <lineage>
        <taxon>Bacteria</taxon>
        <taxon>Pseudomonadati</taxon>
        <taxon>Bacteroidota</taxon>
        <taxon>Bacteroidia</taxon>
        <taxon>Marinilabiliales</taxon>
        <taxon>Prolixibacteraceae</taxon>
        <taxon>Draconibacterium</taxon>
    </lineage>
</organism>
<dbReference type="GO" id="GO:0015385">
    <property type="term" value="F:sodium:proton antiporter activity"/>
    <property type="evidence" value="ECO:0007669"/>
    <property type="project" value="TreeGrafter"/>
</dbReference>
<keyword evidence="11" id="KW-1185">Reference proteome</keyword>
<keyword evidence="8" id="KW-0050">Antiport</keyword>
<keyword evidence="4 8" id="KW-1003">Cell membrane</keyword>
<dbReference type="PANTHER" id="PTHR34702:SF1">
    <property type="entry name" value="NA(+)_H(+) ANTIPORTER SUBUNIT F"/>
    <property type="match status" value="1"/>
</dbReference>
<keyword evidence="5 9" id="KW-0812">Transmembrane</keyword>
<dbReference type="PIRSF" id="PIRSF028784">
    <property type="entry name" value="MrpF"/>
    <property type="match status" value="1"/>
</dbReference>